<dbReference type="RefSeq" id="WP_229572462.1">
    <property type="nucleotide sequence ID" value="NZ_AP025226.1"/>
</dbReference>
<keyword evidence="1" id="KW-1133">Transmembrane helix</keyword>
<feature type="transmembrane region" description="Helical" evidence="1">
    <location>
        <begin position="9"/>
        <end position="28"/>
    </location>
</feature>
<organism evidence="2 3">
    <name type="scientific">Saccharolobus caldissimus</name>
    <dbReference type="NCBI Taxonomy" id="1702097"/>
    <lineage>
        <taxon>Archaea</taxon>
        <taxon>Thermoproteota</taxon>
        <taxon>Thermoprotei</taxon>
        <taxon>Sulfolobales</taxon>
        <taxon>Sulfolobaceae</taxon>
        <taxon>Saccharolobus</taxon>
    </lineage>
</organism>
<gene>
    <name evidence="2" type="ORF">SACC_16380</name>
</gene>
<dbReference type="InterPro" id="IPR036249">
    <property type="entry name" value="Thioredoxin-like_sf"/>
</dbReference>
<protein>
    <recommendedName>
        <fullName evidence="4">DUF929 domain-containing protein</fullName>
    </recommendedName>
</protein>
<evidence type="ECO:0000313" key="3">
    <source>
        <dbReference type="Proteomes" id="UP001319921"/>
    </source>
</evidence>
<dbReference type="EMBL" id="AP025226">
    <property type="protein sequence ID" value="BDB98621.1"/>
    <property type="molecule type" value="Genomic_DNA"/>
</dbReference>
<dbReference type="InterPro" id="IPR009272">
    <property type="entry name" value="DUF929"/>
</dbReference>
<dbReference type="Proteomes" id="UP001319921">
    <property type="component" value="Chromosome"/>
</dbReference>
<dbReference type="AlphaFoldDB" id="A0AAQ4CS40"/>
<dbReference type="GeneID" id="68866373"/>
<dbReference type="KEGG" id="scas:SACC_16380"/>
<name>A0AAQ4CS40_9CREN</name>
<proteinExistence type="predicted"/>
<keyword evidence="1" id="KW-0472">Membrane</keyword>
<keyword evidence="1" id="KW-0812">Transmembrane</keyword>
<sequence length="272" mass="31258">MSYRKLRNIGFTIFLIVIIIVIAFFSIYKNNNVSSSLIGKLIPLNLYGQLIELSNQDYNITANPITLRLLPYNFSSNGKPAVIFVGAEWCPYCAVERWSLIIALLRFGNFSNLEYMLSSSTDIYPNTPTFTFVNSTYYSPYISFVPIEYEDREGQPLMKIPVNVYNVWMEYGNGSIPFLIIGYYYEVGTTINPGLLSGKNWTYVINQLHNPNSEIYKQIYEQANLITEAICHIDGNRPVSVCSHFSSVQPNIQNYYLITIYDNKNYFKSNKS</sequence>
<evidence type="ECO:0008006" key="4">
    <source>
        <dbReference type="Google" id="ProtNLM"/>
    </source>
</evidence>
<evidence type="ECO:0000256" key="1">
    <source>
        <dbReference type="SAM" id="Phobius"/>
    </source>
</evidence>
<keyword evidence="3" id="KW-1185">Reference proteome</keyword>
<evidence type="ECO:0000313" key="2">
    <source>
        <dbReference type="EMBL" id="BDB98621.1"/>
    </source>
</evidence>
<dbReference type="Pfam" id="PF06053">
    <property type="entry name" value="DUF929"/>
    <property type="match status" value="1"/>
</dbReference>
<dbReference type="SUPFAM" id="SSF52833">
    <property type="entry name" value="Thioredoxin-like"/>
    <property type="match status" value="1"/>
</dbReference>
<accession>A0AAQ4CS40</accession>
<reference evidence="2 3" key="1">
    <citation type="journal article" date="2022" name="Microbiol. Resour. Announc.">
        <title>Complete Genome Sequence of the Hyperthermophilic and Acidophilic Archaeon Saccharolobus caldissimus Strain HS-3T.</title>
        <authorList>
            <person name="Sakai H.D."/>
            <person name="Kurosawa N."/>
        </authorList>
    </citation>
    <scope>NUCLEOTIDE SEQUENCE [LARGE SCALE GENOMIC DNA]</scope>
    <source>
        <strain evidence="2 3">JCM32116</strain>
    </source>
</reference>